<accession>A0A1N7RUK0</accession>
<gene>
    <name evidence="2" type="ORF">BN2476_190008</name>
</gene>
<evidence type="ECO:0000313" key="3">
    <source>
        <dbReference type="Proteomes" id="UP000195569"/>
    </source>
</evidence>
<keyword evidence="3" id="KW-1185">Reference proteome</keyword>
<proteinExistence type="predicted"/>
<reference evidence="2" key="1">
    <citation type="submission" date="2016-12" db="EMBL/GenBank/DDBJ databases">
        <authorList>
            <person name="Moulin L."/>
        </authorList>
    </citation>
    <scope>NUCLEOTIDE SEQUENCE [LARGE SCALE GENOMIC DNA]</scope>
    <source>
        <strain evidence="2">STM 7183</strain>
    </source>
</reference>
<organism evidence="2 3">
    <name type="scientific">Paraburkholderia piptadeniae</name>
    <dbReference type="NCBI Taxonomy" id="1701573"/>
    <lineage>
        <taxon>Bacteria</taxon>
        <taxon>Pseudomonadati</taxon>
        <taxon>Pseudomonadota</taxon>
        <taxon>Betaproteobacteria</taxon>
        <taxon>Burkholderiales</taxon>
        <taxon>Burkholderiaceae</taxon>
        <taxon>Paraburkholderia</taxon>
    </lineage>
</organism>
<dbReference type="Proteomes" id="UP000195569">
    <property type="component" value="Unassembled WGS sequence"/>
</dbReference>
<sequence length="59" mass="6331">MPKVDNEGWDLQEHEGKPGVVVVVSRLLADGARRCPVPHPMSCGPSSHRAARSSISVRA</sequence>
<evidence type="ECO:0000256" key="1">
    <source>
        <dbReference type="SAM" id="MobiDB-lite"/>
    </source>
</evidence>
<dbReference type="EMBL" id="CYGY02000019">
    <property type="protein sequence ID" value="SIT38774.1"/>
    <property type="molecule type" value="Genomic_DNA"/>
</dbReference>
<comment type="caution">
    <text evidence="2">The sequence shown here is derived from an EMBL/GenBank/DDBJ whole genome shotgun (WGS) entry which is preliminary data.</text>
</comment>
<feature type="region of interest" description="Disordered" evidence="1">
    <location>
        <begin position="39"/>
        <end position="59"/>
    </location>
</feature>
<name>A0A1N7RUK0_9BURK</name>
<evidence type="ECO:0000313" key="2">
    <source>
        <dbReference type="EMBL" id="SIT38774.1"/>
    </source>
</evidence>
<protein>
    <submittedName>
        <fullName evidence="2">Uncharacterized protein</fullName>
    </submittedName>
</protein>
<dbReference type="AlphaFoldDB" id="A0A1N7RUK0"/>